<protein>
    <recommendedName>
        <fullName evidence="4">Low molecular weight antigen MTB12-like C-terminal domain-containing protein</fullName>
    </recommendedName>
</protein>
<dbReference type="InterPro" id="IPR058644">
    <property type="entry name" value="Mtb12-like_C"/>
</dbReference>
<keyword evidence="1 3" id="KW-0732">Signal</keyword>
<comment type="caution">
    <text evidence="5">The sequence shown here is derived from an EMBL/GenBank/DDBJ whole genome shotgun (WGS) entry which is preliminary data.</text>
</comment>
<evidence type="ECO:0000256" key="3">
    <source>
        <dbReference type="SAM" id="SignalP"/>
    </source>
</evidence>
<keyword evidence="6" id="KW-1185">Reference proteome</keyword>
<dbReference type="AlphaFoldDB" id="A0A7I9UVN8"/>
<organism evidence="5 6">
    <name type="scientific">Gordonia crocea</name>
    <dbReference type="NCBI Taxonomy" id="589162"/>
    <lineage>
        <taxon>Bacteria</taxon>
        <taxon>Bacillati</taxon>
        <taxon>Actinomycetota</taxon>
        <taxon>Actinomycetes</taxon>
        <taxon>Mycobacteriales</taxon>
        <taxon>Gordoniaceae</taxon>
        <taxon>Gordonia</taxon>
    </lineage>
</organism>
<feature type="domain" description="Low molecular weight antigen MTB12-like C-terminal" evidence="4">
    <location>
        <begin position="43"/>
        <end position="150"/>
    </location>
</feature>
<dbReference type="RefSeq" id="WP_161926433.1">
    <property type="nucleotide sequence ID" value="NZ_BJOU01000001.1"/>
</dbReference>
<proteinExistence type="inferred from homology"/>
<evidence type="ECO:0000259" key="4">
    <source>
        <dbReference type="Pfam" id="PF26580"/>
    </source>
</evidence>
<feature type="signal peptide" evidence="3">
    <location>
        <begin position="1"/>
        <end position="25"/>
    </location>
</feature>
<gene>
    <name evidence="5" type="ORF">nbrc107697_10880</name>
</gene>
<feature type="chain" id="PRO_5029614604" description="Low molecular weight antigen MTB12-like C-terminal domain-containing protein" evidence="3">
    <location>
        <begin position="26"/>
        <end position="161"/>
    </location>
</feature>
<evidence type="ECO:0000313" key="6">
    <source>
        <dbReference type="Proteomes" id="UP000444980"/>
    </source>
</evidence>
<reference evidence="6" key="1">
    <citation type="submission" date="2019-06" db="EMBL/GenBank/DDBJ databases">
        <title>Gordonia isolated from sludge of a wastewater treatment plant.</title>
        <authorList>
            <person name="Tamura T."/>
            <person name="Aoyama K."/>
            <person name="Kang Y."/>
            <person name="Saito S."/>
            <person name="Akiyama N."/>
            <person name="Yazawa K."/>
            <person name="Gonoi T."/>
            <person name="Mikami Y."/>
        </authorList>
    </citation>
    <scope>NUCLEOTIDE SEQUENCE [LARGE SCALE GENOMIC DNA]</scope>
    <source>
        <strain evidence="6">NBRC 107697</strain>
    </source>
</reference>
<evidence type="ECO:0000256" key="2">
    <source>
        <dbReference type="ARBA" id="ARBA00093774"/>
    </source>
</evidence>
<comment type="similarity">
    <text evidence="2">Belongs to the MTB12 family.</text>
</comment>
<dbReference type="EMBL" id="BJOU01000001">
    <property type="protein sequence ID" value="GED97049.1"/>
    <property type="molecule type" value="Genomic_DNA"/>
</dbReference>
<evidence type="ECO:0000313" key="5">
    <source>
        <dbReference type="EMBL" id="GED97049.1"/>
    </source>
</evidence>
<name>A0A7I9UVN8_9ACTN</name>
<dbReference type="Pfam" id="PF26580">
    <property type="entry name" value="Mtb12_C"/>
    <property type="match status" value="1"/>
</dbReference>
<dbReference type="OrthoDB" id="4376754at2"/>
<evidence type="ECO:0000256" key="1">
    <source>
        <dbReference type="ARBA" id="ARBA00022729"/>
    </source>
</evidence>
<sequence length="161" mass="17396">MITRLTVACLSALLLALGLAAPANADSTVKQSKTGDLYVRAERPSAKQLELQYVAMWNPAIGEAPKLANSYRGDTPQLRKNIKMLKNFGQSYDLLSITIRATAAPAISGTTMSVPIIGTIAGFPAQKLKGHYVRDDGRWKLDWKATCAEIGGCNGNPQWGY</sequence>
<dbReference type="Proteomes" id="UP000444980">
    <property type="component" value="Unassembled WGS sequence"/>
</dbReference>
<accession>A0A7I9UVN8</accession>